<evidence type="ECO:0000259" key="10">
    <source>
        <dbReference type="PROSITE" id="PS50166"/>
    </source>
</evidence>
<protein>
    <submittedName>
        <fullName evidence="11">Predicted protein</fullName>
    </submittedName>
</protein>
<evidence type="ECO:0000256" key="9">
    <source>
        <dbReference type="PROSITE-ProRule" id="PRU00103"/>
    </source>
</evidence>
<reference evidence="11 12" key="1">
    <citation type="journal article" date="2009" name="Science">
        <title>Green evolution and dynamic adaptations revealed by genomes of the marine picoeukaryotes Micromonas.</title>
        <authorList>
            <person name="Worden A.Z."/>
            <person name="Lee J.H."/>
            <person name="Mock T."/>
            <person name="Rouze P."/>
            <person name="Simmons M.P."/>
            <person name="Aerts A.L."/>
            <person name="Allen A.E."/>
            <person name="Cuvelier M.L."/>
            <person name="Derelle E."/>
            <person name="Everett M.V."/>
            <person name="Foulon E."/>
            <person name="Grimwood J."/>
            <person name="Gundlach H."/>
            <person name="Henrissat B."/>
            <person name="Napoli C."/>
            <person name="McDonald S.M."/>
            <person name="Parker M.S."/>
            <person name="Rombauts S."/>
            <person name="Salamov A."/>
            <person name="Von Dassow P."/>
            <person name="Badger J.H."/>
            <person name="Coutinho P.M."/>
            <person name="Demir E."/>
            <person name="Dubchak I."/>
            <person name="Gentemann C."/>
            <person name="Eikrem W."/>
            <person name="Gready J.E."/>
            <person name="John U."/>
            <person name="Lanier W."/>
            <person name="Lindquist E.A."/>
            <person name="Lucas S."/>
            <person name="Mayer K.F."/>
            <person name="Moreau H."/>
            <person name="Not F."/>
            <person name="Otillar R."/>
            <person name="Panaud O."/>
            <person name="Pangilinan J."/>
            <person name="Paulsen I."/>
            <person name="Piegu B."/>
            <person name="Poliakov A."/>
            <person name="Robbens S."/>
            <person name="Schmutz J."/>
            <person name="Toulza E."/>
            <person name="Wyss T."/>
            <person name="Zelensky A."/>
            <person name="Zhou K."/>
            <person name="Armbrust E.V."/>
            <person name="Bhattacharya D."/>
            <person name="Goodenough U.W."/>
            <person name="Van de Peer Y."/>
            <person name="Grigoriev I.V."/>
        </authorList>
    </citation>
    <scope>NUCLEOTIDE SEQUENCE [LARGE SCALE GENOMIC DNA]</scope>
    <source>
        <strain evidence="11 12">CCMP1545</strain>
    </source>
</reference>
<dbReference type="SMART" id="SM00913">
    <property type="entry name" value="IBN_N"/>
    <property type="match status" value="1"/>
</dbReference>
<evidence type="ECO:0000313" key="12">
    <source>
        <dbReference type="Proteomes" id="UP000001876"/>
    </source>
</evidence>
<organism evidence="12">
    <name type="scientific">Micromonas pusilla (strain CCMP1545)</name>
    <name type="common">Picoplanktonic green alga</name>
    <dbReference type="NCBI Taxonomy" id="564608"/>
    <lineage>
        <taxon>Eukaryota</taxon>
        <taxon>Viridiplantae</taxon>
        <taxon>Chlorophyta</taxon>
        <taxon>Mamiellophyceae</taxon>
        <taxon>Mamiellales</taxon>
        <taxon>Mamiellaceae</taxon>
        <taxon>Micromonas</taxon>
    </lineage>
</organism>
<gene>
    <name evidence="11" type="ORF">MICPUCDRAFT_45761</name>
</gene>
<dbReference type="Gene3D" id="1.25.10.10">
    <property type="entry name" value="Leucine-rich Repeat Variant"/>
    <property type="match status" value="1"/>
</dbReference>
<keyword evidence="6" id="KW-0677">Repeat</keyword>
<proteinExistence type="inferred from homology"/>
<dbReference type="eggNOG" id="KOG1241">
    <property type="taxonomic scope" value="Eukaryota"/>
</dbReference>
<dbReference type="SUPFAM" id="SSF48371">
    <property type="entry name" value="ARM repeat"/>
    <property type="match status" value="1"/>
</dbReference>
<dbReference type="InterPro" id="IPR001494">
    <property type="entry name" value="Importin-beta_N"/>
</dbReference>
<evidence type="ECO:0000256" key="5">
    <source>
        <dbReference type="ARBA" id="ARBA00022490"/>
    </source>
</evidence>
<dbReference type="InterPro" id="IPR021133">
    <property type="entry name" value="HEAT_type_2"/>
</dbReference>
<comment type="subcellular location">
    <subcellularLocation>
        <location evidence="2">Cytoplasm</location>
    </subcellularLocation>
    <subcellularLocation>
        <location evidence="1">Nucleus</location>
    </subcellularLocation>
</comment>
<dbReference type="InterPro" id="IPR040122">
    <property type="entry name" value="Importin_beta"/>
</dbReference>
<accession>C1MZF4</accession>
<dbReference type="Pfam" id="PF13513">
    <property type="entry name" value="HEAT_EZ"/>
    <property type="match status" value="1"/>
</dbReference>
<dbReference type="PROSITE" id="PS50077">
    <property type="entry name" value="HEAT_REPEAT"/>
    <property type="match status" value="1"/>
</dbReference>
<dbReference type="GO" id="GO:0006606">
    <property type="term" value="P:protein import into nucleus"/>
    <property type="evidence" value="ECO:0007669"/>
    <property type="project" value="InterPro"/>
</dbReference>
<dbReference type="GO" id="GO:0005737">
    <property type="term" value="C:cytoplasm"/>
    <property type="evidence" value="ECO:0007669"/>
    <property type="project" value="UniProtKB-SubCell"/>
</dbReference>
<dbReference type="STRING" id="564608.C1MZF4"/>
<dbReference type="RefSeq" id="XP_003061208.1">
    <property type="nucleotide sequence ID" value="XM_003061162.1"/>
</dbReference>
<dbReference type="GO" id="GO:0031267">
    <property type="term" value="F:small GTPase binding"/>
    <property type="evidence" value="ECO:0007669"/>
    <property type="project" value="InterPro"/>
</dbReference>
<evidence type="ECO:0000256" key="4">
    <source>
        <dbReference type="ARBA" id="ARBA00022448"/>
    </source>
</evidence>
<dbReference type="GeneID" id="9686647"/>
<feature type="repeat" description="HEAT" evidence="9">
    <location>
        <begin position="413"/>
        <end position="445"/>
    </location>
</feature>
<keyword evidence="7" id="KW-0653">Protein transport</keyword>
<dbReference type="FunFam" id="1.25.10.10:FF:000027">
    <property type="entry name" value="Importin subunit beta-1"/>
    <property type="match status" value="1"/>
</dbReference>
<dbReference type="Pfam" id="PF03810">
    <property type="entry name" value="IBN_N"/>
    <property type="match status" value="1"/>
</dbReference>
<dbReference type="InterPro" id="IPR057672">
    <property type="entry name" value="TPR_IPO4/5"/>
</dbReference>
<dbReference type="EMBL" id="GG663743">
    <property type="protein sequence ID" value="EEH54858.1"/>
    <property type="molecule type" value="Genomic_DNA"/>
</dbReference>
<evidence type="ECO:0000256" key="8">
    <source>
        <dbReference type="ARBA" id="ARBA00023242"/>
    </source>
</evidence>
<feature type="domain" description="Importin N-terminal" evidence="10">
    <location>
        <begin position="22"/>
        <end position="102"/>
    </location>
</feature>
<dbReference type="Pfam" id="PF25574">
    <property type="entry name" value="TPR_IMB1"/>
    <property type="match status" value="1"/>
</dbReference>
<dbReference type="Pfam" id="PF25780">
    <property type="entry name" value="TPR_IPO5"/>
    <property type="match status" value="1"/>
</dbReference>
<dbReference type="PROSITE" id="PS50166">
    <property type="entry name" value="IMPORTIN_B_NT"/>
    <property type="match status" value="1"/>
</dbReference>
<keyword evidence="4" id="KW-0813">Transport</keyword>
<dbReference type="PANTHER" id="PTHR10527">
    <property type="entry name" value="IMPORTIN BETA"/>
    <property type="match status" value="1"/>
</dbReference>
<evidence type="ECO:0000256" key="7">
    <source>
        <dbReference type="ARBA" id="ARBA00022927"/>
    </source>
</evidence>
<dbReference type="OMA" id="QQYQERW"/>
<sequence length="883" mass="96932">MADITAILQATQSHDANARVAAEAQLKAAQESNFPGFLTSLAGEIANEQKPPTTRQLAGLLLKNSLDARDENRKAELVEKWLQQDPTIRNQIKGAVWNTLSSSDPTVRHTSAQVVAKIAGAEIPAKQWPDLVQNLQNNVSNGTAPGLKQATLEALGFVCEEIDAEHLEEAEVNAMLTAIVQGMRKEEPDVEIRLAACVALRNALYFAVNNFEHDNERNYIMQVTCEATVCDDVRVRVAAYEVLVGVAENYYQHLQPYMTAIFDLSVKATKSDDETVALQAIEFWSAICEEEIDRQEEIDDANTAEAAAAVAYHRFIEKALPMLVPMLLETLTKQDEDQVDDGDDAWNVAMAGGTCLRLVATCVQDAVVDHVMPFIQQNISQGEWRLREAATYAFGSILEGPDPDKLAPVASQALPFLLNAMKDQMAHVRDTTAWTVGRVFEYVGQVSDNVPPVVSAANLEQILKPIVESLQDRVHVAGKSCWALQRLFACCAGEDDHDPMRAALAPYFQGIVQALIAASERADAEQTLRIEAYESLNEIIRASTRDTYSLVQQLIPMVMQKLGVTLDQMAQPGVSAEAAEKLGEIQGLLCGTLQTIVQKLSADGDPATTQLVLTYADNIMQCLLRVIGARSATVHEEAMLCVGALAYASGAGFEKYMTALYPFIDVGLKNHEEYEVCNVTVGVVGDLCRALEEKMLPYCDGIVTQLLQDLQSTQLHRSVKPPILSCFGDIALAVGVGFEKYLPYVVPMLQSATQLSISTPKTDEEMIDYNNMLRSGIFEAYAGLLQGFKNDKSKVQQLVQHASFVVAFVEEVYKDEDRDEAVTRAMIGVLGDMADMIDGMGAVFQQHPFWQQLLAECSDSHQDAQLQETAQWAGQKIRAVCGM</sequence>
<dbReference type="OrthoDB" id="10263328at2759"/>
<dbReference type="InterPro" id="IPR016024">
    <property type="entry name" value="ARM-type_fold"/>
</dbReference>
<name>C1MZF4_MICPC</name>
<keyword evidence="12" id="KW-1185">Reference proteome</keyword>
<dbReference type="KEGG" id="mpp:MICPUCDRAFT_45761"/>
<evidence type="ECO:0000256" key="3">
    <source>
        <dbReference type="ARBA" id="ARBA00010907"/>
    </source>
</evidence>
<evidence type="ECO:0000256" key="6">
    <source>
        <dbReference type="ARBA" id="ARBA00022737"/>
    </source>
</evidence>
<dbReference type="AlphaFoldDB" id="C1MZF4"/>
<dbReference type="InterPro" id="IPR011989">
    <property type="entry name" value="ARM-like"/>
</dbReference>
<keyword evidence="8" id="KW-0539">Nucleus</keyword>
<evidence type="ECO:0000256" key="2">
    <source>
        <dbReference type="ARBA" id="ARBA00004496"/>
    </source>
</evidence>
<evidence type="ECO:0000313" key="11">
    <source>
        <dbReference type="EMBL" id="EEH54858.1"/>
    </source>
</evidence>
<comment type="similarity">
    <text evidence="3">Belongs to the importin beta family. Importin beta-1 subfamily.</text>
</comment>
<dbReference type="InterPro" id="IPR058584">
    <property type="entry name" value="IMB1_TNPO1-like_TPR"/>
</dbReference>
<dbReference type="Proteomes" id="UP000001876">
    <property type="component" value="Unassembled WGS sequence"/>
</dbReference>
<evidence type="ECO:0000256" key="1">
    <source>
        <dbReference type="ARBA" id="ARBA00004123"/>
    </source>
</evidence>
<keyword evidence="5" id="KW-0963">Cytoplasm</keyword>